<protein>
    <submittedName>
        <fullName evidence="2">Pentapeptide repeat-containing protein</fullName>
    </submittedName>
</protein>
<dbReference type="InterPro" id="IPR001646">
    <property type="entry name" value="5peptide_repeat"/>
</dbReference>
<evidence type="ECO:0000313" key="3">
    <source>
        <dbReference type="Proteomes" id="UP000729701"/>
    </source>
</evidence>
<dbReference type="Proteomes" id="UP000729701">
    <property type="component" value="Unassembled WGS sequence"/>
</dbReference>
<keyword evidence="1" id="KW-0472">Membrane</keyword>
<feature type="transmembrane region" description="Helical" evidence="1">
    <location>
        <begin position="12"/>
        <end position="30"/>
    </location>
</feature>
<proteinExistence type="predicted"/>
<keyword evidence="1" id="KW-0812">Transmembrane</keyword>
<evidence type="ECO:0000313" key="2">
    <source>
        <dbReference type="EMBL" id="MBW4671756.1"/>
    </source>
</evidence>
<reference evidence="2" key="2">
    <citation type="journal article" date="2022" name="Microbiol. Resour. Announc.">
        <title>Metagenome Sequencing to Explore Phylogenomics of Terrestrial Cyanobacteria.</title>
        <authorList>
            <person name="Ward R.D."/>
            <person name="Stajich J.E."/>
            <person name="Johansen J.R."/>
            <person name="Huntemann M."/>
            <person name="Clum A."/>
            <person name="Foster B."/>
            <person name="Foster B."/>
            <person name="Roux S."/>
            <person name="Palaniappan K."/>
            <person name="Varghese N."/>
            <person name="Mukherjee S."/>
            <person name="Reddy T.B.K."/>
            <person name="Daum C."/>
            <person name="Copeland A."/>
            <person name="Chen I.A."/>
            <person name="Ivanova N.N."/>
            <person name="Kyrpides N.C."/>
            <person name="Shapiro N."/>
            <person name="Eloe-Fadrosh E.A."/>
            <person name="Pietrasiak N."/>
        </authorList>
    </citation>
    <scope>NUCLEOTIDE SEQUENCE</scope>
    <source>
        <strain evidence="2">GSE-NOS-MK-12-04C</strain>
    </source>
</reference>
<organism evidence="2 3">
    <name type="scientific">Cyanomargarita calcarea GSE-NOS-MK-12-04C</name>
    <dbReference type="NCBI Taxonomy" id="2839659"/>
    <lineage>
        <taxon>Bacteria</taxon>
        <taxon>Bacillati</taxon>
        <taxon>Cyanobacteriota</taxon>
        <taxon>Cyanophyceae</taxon>
        <taxon>Nostocales</taxon>
        <taxon>Cyanomargaritaceae</taxon>
        <taxon>Cyanomargarita</taxon>
    </lineage>
</organism>
<name>A0A951UWK6_9CYAN</name>
<comment type="caution">
    <text evidence="2">The sequence shown here is derived from an EMBL/GenBank/DDBJ whole genome shotgun (WGS) entry which is preliminary data.</text>
</comment>
<dbReference type="InterPro" id="IPR051082">
    <property type="entry name" value="Pentapeptide-BTB/POZ_domain"/>
</dbReference>
<sequence>MPNLQKQEQWQSLIFISFVLFITFIVIFLLKSLLYKYPSLISSISSWLPVGKKTIKGSLKQRFIAVLEHLRNQYIEIRLEAIYELVKITSDYPESHWQTMEILATFVRNNAPLMAENIHNELSAPIRSDIQAALSAIANRDASKDTENEILDLSRTDIRGANLVRGNLQRINLYHTNLQGANLCEVNLQMAILSAANLEEANLVRANLHQAILSAANLRGANLSHANLNGASLFLANLQGANLDSASLDKANLREVSF</sequence>
<dbReference type="EMBL" id="JAHHGZ010000053">
    <property type="protein sequence ID" value="MBW4671756.1"/>
    <property type="molecule type" value="Genomic_DNA"/>
</dbReference>
<dbReference type="PANTHER" id="PTHR14136:SF17">
    <property type="entry name" value="BTB_POZ DOMAIN-CONTAINING PROTEIN KCTD9"/>
    <property type="match status" value="1"/>
</dbReference>
<dbReference type="AlphaFoldDB" id="A0A951UWK6"/>
<keyword evidence="1" id="KW-1133">Transmembrane helix</keyword>
<dbReference type="Pfam" id="PF00805">
    <property type="entry name" value="Pentapeptide"/>
    <property type="match status" value="3"/>
</dbReference>
<reference evidence="2" key="1">
    <citation type="submission" date="2021-05" db="EMBL/GenBank/DDBJ databases">
        <authorList>
            <person name="Pietrasiak N."/>
            <person name="Ward R."/>
            <person name="Stajich J.E."/>
            <person name="Kurbessoian T."/>
        </authorList>
    </citation>
    <scope>NUCLEOTIDE SEQUENCE</scope>
    <source>
        <strain evidence="2">GSE-NOS-MK-12-04C</strain>
    </source>
</reference>
<evidence type="ECO:0000256" key="1">
    <source>
        <dbReference type="SAM" id="Phobius"/>
    </source>
</evidence>
<dbReference type="Gene3D" id="2.160.20.80">
    <property type="entry name" value="E3 ubiquitin-protein ligase SopA"/>
    <property type="match status" value="1"/>
</dbReference>
<gene>
    <name evidence="2" type="ORF">KME60_31120</name>
</gene>
<accession>A0A951UWK6</accession>
<dbReference type="PANTHER" id="PTHR14136">
    <property type="entry name" value="BTB_POZ DOMAIN-CONTAINING PROTEIN KCTD9"/>
    <property type="match status" value="1"/>
</dbReference>
<dbReference type="SUPFAM" id="SSF141571">
    <property type="entry name" value="Pentapeptide repeat-like"/>
    <property type="match status" value="1"/>
</dbReference>